<gene>
    <name evidence="6" type="primary">wc-1</name>
    <name evidence="6" type="ORF">Hypma_012346</name>
</gene>
<dbReference type="Gene3D" id="3.30.450.20">
    <property type="entry name" value="PAS domain"/>
    <property type="match status" value="2"/>
</dbReference>
<dbReference type="OrthoDB" id="447251at2759"/>
<dbReference type="Pfam" id="PF08447">
    <property type="entry name" value="PAS_3"/>
    <property type="match status" value="1"/>
</dbReference>
<feature type="domain" description="PAS" evidence="5">
    <location>
        <begin position="344"/>
        <end position="403"/>
    </location>
</feature>
<dbReference type="GO" id="GO:0005634">
    <property type="term" value="C:nucleus"/>
    <property type="evidence" value="ECO:0007669"/>
    <property type="project" value="TreeGrafter"/>
</dbReference>
<evidence type="ECO:0000256" key="2">
    <source>
        <dbReference type="ARBA" id="ARBA00022643"/>
    </source>
</evidence>
<dbReference type="InterPro" id="IPR000014">
    <property type="entry name" value="PAS"/>
</dbReference>
<keyword evidence="2" id="KW-0288">FMN</keyword>
<evidence type="ECO:0000256" key="3">
    <source>
        <dbReference type="ARBA" id="ARBA00022991"/>
    </source>
</evidence>
<dbReference type="SUPFAM" id="SSF55785">
    <property type="entry name" value="PYP-like sensor domain (PAS domain)"/>
    <property type="match status" value="2"/>
</dbReference>
<keyword evidence="1" id="KW-0285">Flavoprotein</keyword>
<evidence type="ECO:0000313" key="7">
    <source>
        <dbReference type="Proteomes" id="UP000076154"/>
    </source>
</evidence>
<organism evidence="6 7">
    <name type="scientific">Hypsizygus marmoreus</name>
    <name type="common">White beech mushroom</name>
    <name type="synonym">Agaricus marmoreus</name>
    <dbReference type="NCBI Taxonomy" id="39966"/>
    <lineage>
        <taxon>Eukaryota</taxon>
        <taxon>Fungi</taxon>
        <taxon>Dikarya</taxon>
        <taxon>Basidiomycota</taxon>
        <taxon>Agaricomycotina</taxon>
        <taxon>Agaricomycetes</taxon>
        <taxon>Agaricomycetidae</taxon>
        <taxon>Agaricales</taxon>
        <taxon>Tricholomatineae</taxon>
        <taxon>Lyophyllaceae</taxon>
        <taxon>Hypsizygus</taxon>
    </lineage>
</organism>
<keyword evidence="7" id="KW-1185">Reference proteome</keyword>
<dbReference type="NCBIfam" id="TIGR00229">
    <property type="entry name" value="sensory_box"/>
    <property type="match status" value="1"/>
</dbReference>
<dbReference type="PANTHER" id="PTHR47429:SF7">
    <property type="entry name" value="GATA-FACTOR"/>
    <property type="match status" value="1"/>
</dbReference>
<feature type="domain" description="PAS" evidence="5">
    <location>
        <begin position="122"/>
        <end position="156"/>
    </location>
</feature>
<protein>
    <submittedName>
        <fullName evidence="6">White collar 1 protein</fullName>
    </submittedName>
</protein>
<sequence length="824" mass="88933">MPFSRYLQDGLDDDVEHHDQAPVQFQLPSFMYAGGVPTLAPGGGAEVVPYSPSWYTNVDSFENTYTPVTSDVSLVSMITAPSPLGMPMYSASGFDLLSILARVATRPNPRIVLGPVDLTCSFVVVDVRRYDHPIVYCSPSFCRLTGYSEHEILGRNCRFLQAPGGAVLRGEQRRFTSHQSVTLMKKALVADKEVQTSIVNFKKDGSAFINLVSVVPILGGVTGSKHEANDVAYHVGFQVDLTEQPNVILEKLRAGTYLIEPEPTSANVNHQQLKSSPTDQKKAYTVQTVHMSPTLAVMLKNRKFMQSLPISTSTTVPPPLSASASAKDPQATAMANNSPLSLILLEYAPDFIHVVSLKGAFLYVAPSVRNVLGYEPAELVGKCMADLAHPEDVVPLERQLKESSALVRTGDANDETGGGAQVRPVDVLFRARTKGGRYVWVECRGRLHVEPGKGRKAIVLSGRAREMARVEWRDVVRGAGGLSPPVVNVVQGRKRKSVGSAMRKEERVVVETEFWAMVTGVGRSAGALTVLGKGVKDVLGWEPEDLVGKRIGTLVLDAAEAAVEEALRDDNGDTVHSMYCALRRKDGGTQQVLLAFYRSVPWRDAAVVVQLNVSPAPVLVQVKRVDGASTSVVQHPLEANIFEDLETTRNSSWQYELQQLRFANQRLKDEIKALEIQLGDVRSPTTTNSTSSKSTTTTIVPAAPSSTRSLAPAASSVPSHAAQLGFANLEMGVNSYSGQTLPLPLAFSGYPSASSVYPNPQSEVEVSSPGSGSDGYYSQQQPSQLMQGLYAPVPLPVTGGRPSSSSLMQMAGAALEWGTVKRGF</sequence>
<dbReference type="AlphaFoldDB" id="A0A369KBB3"/>
<dbReference type="PANTHER" id="PTHR47429">
    <property type="entry name" value="PROTEIN TWIN LOV 1"/>
    <property type="match status" value="1"/>
</dbReference>
<dbReference type="Proteomes" id="UP000076154">
    <property type="component" value="Unassembled WGS sequence"/>
</dbReference>
<dbReference type="CDD" id="cd00130">
    <property type="entry name" value="PAS"/>
    <property type="match status" value="2"/>
</dbReference>
<dbReference type="EMBL" id="LUEZ02000007">
    <property type="protein sequence ID" value="RDB30157.1"/>
    <property type="molecule type" value="Genomic_DNA"/>
</dbReference>
<dbReference type="InterPro" id="IPR013655">
    <property type="entry name" value="PAS_fold_3"/>
</dbReference>
<dbReference type="PROSITE" id="PS50112">
    <property type="entry name" value="PAS"/>
    <property type="match status" value="2"/>
</dbReference>
<dbReference type="Pfam" id="PF13426">
    <property type="entry name" value="PAS_9"/>
    <property type="match status" value="1"/>
</dbReference>
<reference evidence="6" key="1">
    <citation type="submission" date="2018-04" db="EMBL/GenBank/DDBJ databases">
        <title>Whole genome sequencing of Hypsizygus marmoreus.</title>
        <authorList>
            <person name="Choi I.-G."/>
            <person name="Min B."/>
            <person name="Kim J.-G."/>
            <person name="Kim S."/>
            <person name="Oh Y.-L."/>
            <person name="Kong W.-S."/>
            <person name="Park H."/>
            <person name="Jeong J."/>
            <person name="Song E.-S."/>
        </authorList>
    </citation>
    <scope>NUCLEOTIDE SEQUENCE [LARGE SCALE GENOMIC DNA]</scope>
    <source>
        <strain evidence="6">51987-8</strain>
    </source>
</reference>
<evidence type="ECO:0000256" key="1">
    <source>
        <dbReference type="ARBA" id="ARBA00022630"/>
    </source>
</evidence>
<accession>A0A369KBB3</accession>
<comment type="caution">
    <text evidence="6">The sequence shown here is derived from an EMBL/GenBank/DDBJ whole genome shotgun (WGS) entry which is preliminary data.</text>
</comment>
<feature type="compositionally biased region" description="Low complexity" evidence="4">
    <location>
        <begin position="760"/>
        <end position="781"/>
    </location>
</feature>
<evidence type="ECO:0000256" key="4">
    <source>
        <dbReference type="SAM" id="MobiDB-lite"/>
    </source>
</evidence>
<evidence type="ECO:0000259" key="5">
    <source>
        <dbReference type="PROSITE" id="PS50112"/>
    </source>
</evidence>
<dbReference type="SMART" id="SM00091">
    <property type="entry name" value="PAS"/>
    <property type="match status" value="3"/>
</dbReference>
<dbReference type="STRING" id="39966.A0A369KBB3"/>
<dbReference type="InterPro" id="IPR035965">
    <property type="entry name" value="PAS-like_dom_sf"/>
</dbReference>
<dbReference type="InParanoid" id="A0A369KBB3"/>
<keyword evidence="3" id="KW-0157">Chromophore</keyword>
<name>A0A369KBB3_HYPMA</name>
<proteinExistence type="predicted"/>
<evidence type="ECO:0000313" key="6">
    <source>
        <dbReference type="EMBL" id="RDB30157.1"/>
    </source>
</evidence>
<feature type="region of interest" description="Disordered" evidence="4">
    <location>
        <begin position="757"/>
        <end position="781"/>
    </location>
</feature>